<evidence type="ECO:0000259" key="1">
    <source>
        <dbReference type="Pfam" id="PF12728"/>
    </source>
</evidence>
<reference evidence="3" key="1">
    <citation type="journal article" date="2019" name="Int. J. Syst. Evol. Microbiol.">
        <title>The Global Catalogue of Microorganisms (GCM) 10K type strain sequencing project: providing services to taxonomists for standard genome sequencing and annotation.</title>
        <authorList>
            <consortium name="The Broad Institute Genomics Platform"/>
            <consortium name="The Broad Institute Genome Sequencing Center for Infectious Disease"/>
            <person name="Wu L."/>
            <person name="Ma J."/>
        </authorList>
    </citation>
    <scope>NUCLEOTIDE SEQUENCE [LARGE SCALE GENOMIC DNA]</scope>
    <source>
        <strain evidence="3">YIM 94188</strain>
    </source>
</reference>
<proteinExistence type="predicted"/>
<dbReference type="EMBL" id="JBHSNS010000011">
    <property type="protein sequence ID" value="MFC5730937.1"/>
    <property type="molecule type" value="Genomic_DNA"/>
</dbReference>
<sequence>MTTTMKRLHNQATITIPEAAELLGVERKTAYNAARRGELPTITLGRRRLVPTQALLDLLARPR</sequence>
<gene>
    <name evidence="2" type="ORF">ACFPQB_18595</name>
</gene>
<name>A0ABW0ZKM8_9ACTN</name>
<dbReference type="RefSeq" id="WP_378527617.1">
    <property type="nucleotide sequence ID" value="NZ_JBHSNS010000011.1"/>
</dbReference>
<dbReference type="NCBIfam" id="TIGR01764">
    <property type="entry name" value="excise"/>
    <property type="match status" value="1"/>
</dbReference>
<dbReference type="Pfam" id="PF12728">
    <property type="entry name" value="HTH_17"/>
    <property type="match status" value="1"/>
</dbReference>
<comment type="caution">
    <text evidence="2">The sequence shown here is derived from an EMBL/GenBank/DDBJ whole genome shotgun (WGS) entry which is preliminary data.</text>
</comment>
<organism evidence="2 3">
    <name type="scientific">Nocardioides vastitatis</name>
    <dbReference type="NCBI Taxonomy" id="2568655"/>
    <lineage>
        <taxon>Bacteria</taxon>
        <taxon>Bacillati</taxon>
        <taxon>Actinomycetota</taxon>
        <taxon>Actinomycetes</taxon>
        <taxon>Propionibacteriales</taxon>
        <taxon>Nocardioidaceae</taxon>
        <taxon>Nocardioides</taxon>
    </lineage>
</organism>
<dbReference type="SUPFAM" id="SSF46955">
    <property type="entry name" value="Putative DNA-binding domain"/>
    <property type="match status" value="1"/>
</dbReference>
<keyword evidence="3" id="KW-1185">Reference proteome</keyword>
<dbReference type="Proteomes" id="UP001596072">
    <property type="component" value="Unassembled WGS sequence"/>
</dbReference>
<accession>A0ABW0ZKM8</accession>
<evidence type="ECO:0000313" key="2">
    <source>
        <dbReference type="EMBL" id="MFC5730937.1"/>
    </source>
</evidence>
<protein>
    <submittedName>
        <fullName evidence="2">Helix-turn-helix domain-containing protein</fullName>
    </submittedName>
</protein>
<dbReference type="InterPro" id="IPR041657">
    <property type="entry name" value="HTH_17"/>
</dbReference>
<dbReference type="InterPro" id="IPR010093">
    <property type="entry name" value="SinI_DNA-bd"/>
</dbReference>
<feature type="domain" description="Helix-turn-helix" evidence="1">
    <location>
        <begin position="15"/>
        <end position="61"/>
    </location>
</feature>
<evidence type="ECO:0000313" key="3">
    <source>
        <dbReference type="Proteomes" id="UP001596072"/>
    </source>
</evidence>
<dbReference type="InterPro" id="IPR009061">
    <property type="entry name" value="DNA-bd_dom_put_sf"/>
</dbReference>